<protein>
    <submittedName>
        <fullName evidence="2">Uncharacterized protein</fullName>
    </submittedName>
</protein>
<sequence>MWKLDSLEISGLHLLIGIFLIPIVFYVIKNIIRKLMYQTKITGVIDIFFTKRYLSLLGEVLLLILFFSLFLFQKRLSVRLFEPTTFKFNLIEIYGFVIGILSIYGIYIGFLQFVIGDSEKSRWLGKNKLKYLTDTSIWYQITQTKYFLITLFILVILPVPIIYTSDEIQNDLLYIWQASLVILLCIYIFLIGMSLEMLLILFLIKGESDWGLERNIKKYIENEYYRYFKKMYKYGFDAEKIEVFFRKLANNLQKVNDEEVDEFILTIFSEINKNMMYPFGEFKKVRKIKTFYGTDDKFLYYDYKRFIYKKWEFLTRIQEDIRFSSFKELIDDDMFIISQLVKENPEFIEERNVMQRMWYEQNENTHEYLFDKLIEKAILDNRMDELCNEVKRTTMQLEHISNEKKILIDFYTNIEKYKWEKIFEEYWKNSGQFELPKFRKKEERVISTNRYQENIELITIDPDNYELYSSVLFHYLISNFGDLDKKHFDNEKIKKMIKAMDKEYSVAYSLYQLLYPDGKNNWNETTFYFGKQLDKYFDFFDENEQREKLYMTAASKVSNTHIGHRITLKVLRELFDTRYQIITSMTYFEQFPFSRISMLKWLYVQEMLVEKYECKSSSILIDNKEDEKEQRLVEELVVSYLRMIDDLPELSTNEGLRDKIVSLFEWVTIRKWLLSKGLGVVGLMYYEYLLMYHTKNFNQEIFIDAIRFSNDEKERYYFMSDGILEFFVWKLIDDTYKKIFENKEILFSIKSKVSYTLRSKNMTVNEFVEEIYIKLDKLEFLQVGKIDIDLITNRLSEILFE</sequence>
<keyword evidence="1" id="KW-1133">Transmembrane helix</keyword>
<dbReference type="OrthoDB" id="2237527at2"/>
<evidence type="ECO:0000313" key="2">
    <source>
        <dbReference type="EMBL" id="STD84161.1"/>
    </source>
</evidence>
<gene>
    <name evidence="2" type="ORF">NCTC12360_02687</name>
</gene>
<dbReference type="AlphaFoldDB" id="A0A376H053"/>
<accession>A0A376H053</accession>
<evidence type="ECO:0000256" key="1">
    <source>
        <dbReference type="SAM" id="Phobius"/>
    </source>
</evidence>
<dbReference type="RefSeq" id="WP_060813044.1">
    <property type="nucleotide sequence ID" value="NZ_JBHULA010000042.1"/>
</dbReference>
<keyword evidence="1" id="KW-0472">Membrane</keyword>
<feature type="transmembrane region" description="Helical" evidence="1">
    <location>
        <begin position="93"/>
        <end position="115"/>
    </location>
</feature>
<feature type="transmembrane region" description="Helical" evidence="1">
    <location>
        <begin position="175"/>
        <end position="204"/>
    </location>
</feature>
<evidence type="ECO:0000313" key="3">
    <source>
        <dbReference type="Proteomes" id="UP000254807"/>
    </source>
</evidence>
<keyword evidence="3" id="KW-1185">Reference proteome</keyword>
<reference evidence="2 3" key="1">
    <citation type="submission" date="2018-06" db="EMBL/GenBank/DDBJ databases">
        <authorList>
            <consortium name="Pathogen Informatics"/>
            <person name="Doyle S."/>
        </authorList>
    </citation>
    <scope>NUCLEOTIDE SEQUENCE [LARGE SCALE GENOMIC DNA]</scope>
    <source>
        <strain evidence="2 3">NCTC12360</strain>
    </source>
</reference>
<keyword evidence="1" id="KW-0812">Transmembrane</keyword>
<feature type="transmembrane region" description="Helical" evidence="1">
    <location>
        <begin position="146"/>
        <end position="163"/>
    </location>
</feature>
<feature type="transmembrane region" description="Helical" evidence="1">
    <location>
        <begin position="53"/>
        <end position="73"/>
    </location>
</feature>
<name>A0A376H053_ENTGA</name>
<dbReference type="Proteomes" id="UP000254807">
    <property type="component" value="Unassembled WGS sequence"/>
</dbReference>
<proteinExistence type="predicted"/>
<organism evidence="2 3">
    <name type="scientific">Enterococcus gallinarum</name>
    <dbReference type="NCBI Taxonomy" id="1353"/>
    <lineage>
        <taxon>Bacteria</taxon>
        <taxon>Bacillati</taxon>
        <taxon>Bacillota</taxon>
        <taxon>Bacilli</taxon>
        <taxon>Lactobacillales</taxon>
        <taxon>Enterococcaceae</taxon>
        <taxon>Enterococcus</taxon>
    </lineage>
</organism>
<dbReference type="EMBL" id="UFYW01000001">
    <property type="protein sequence ID" value="STD84161.1"/>
    <property type="molecule type" value="Genomic_DNA"/>
</dbReference>
<feature type="transmembrane region" description="Helical" evidence="1">
    <location>
        <begin position="12"/>
        <end position="32"/>
    </location>
</feature>